<comment type="function">
    <text evidence="5">ATP-dependent carboxylate-amine ligase which exhibits weak glutamate--cysteine ligase activity.</text>
</comment>
<feature type="region of interest" description="Disordered" evidence="6">
    <location>
        <begin position="269"/>
        <end position="352"/>
    </location>
</feature>
<keyword evidence="8" id="KW-1185">Reference proteome</keyword>
<dbReference type="GO" id="GO:0016874">
    <property type="term" value="F:ligase activity"/>
    <property type="evidence" value="ECO:0007669"/>
    <property type="project" value="UniProtKB-KW"/>
</dbReference>
<evidence type="ECO:0000256" key="2">
    <source>
        <dbReference type="ARBA" id="ARBA00022741"/>
    </source>
</evidence>
<dbReference type="Proteomes" id="UP001052739">
    <property type="component" value="Unassembled WGS sequence"/>
</dbReference>
<feature type="compositionally biased region" description="Basic and acidic residues" evidence="6">
    <location>
        <begin position="300"/>
        <end position="315"/>
    </location>
</feature>
<keyword evidence="1 5" id="KW-0436">Ligase</keyword>
<evidence type="ECO:0000256" key="4">
    <source>
        <dbReference type="ARBA" id="ARBA00048819"/>
    </source>
</evidence>
<dbReference type="PANTHER" id="PTHR36510:SF1">
    <property type="entry name" value="GLUTAMATE--CYSTEINE LIGASE 2-RELATED"/>
    <property type="match status" value="1"/>
</dbReference>
<feature type="region of interest" description="Disordered" evidence="6">
    <location>
        <begin position="1"/>
        <end position="39"/>
    </location>
</feature>
<keyword evidence="3 5" id="KW-0067">ATP-binding</keyword>
<comment type="caution">
    <text evidence="7">The sequence shown here is derived from an EMBL/GenBank/DDBJ whole genome shotgun (WGS) entry which is preliminary data.</text>
</comment>
<evidence type="ECO:0000256" key="5">
    <source>
        <dbReference type="HAMAP-Rule" id="MF_01609"/>
    </source>
</evidence>
<dbReference type="HAMAP" id="MF_01609">
    <property type="entry name" value="Glu_cys_ligase_2"/>
    <property type="match status" value="1"/>
</dbReference>
<reference evidence="7" key="1">
    <citation type="submission" date="2024-05" db="EMBL/GenBank/DDBJ databases">
        <title>Whole genome shotgun sequence of Streptomyces hydrogenans NBRC 13475.</title>
        <authorList>
            <person name="Komaki H."/>
            <person name="Tamura T."/>
        </authorList>
    </citation>
    <scope>NUCLEOTIDE SEQUENCE</scope>
    <source>
        <strain evidence="7">NBRC 13475</strain>
    </source>
</reference>
<proteinExistence type="inferred from homology"/>
<evidence type="ECO:0000313" key="7">
    <source>
        <dbReference type="EMBL" id="GHI22507.1"/>
    </source>
</evidence>
<dbReference type="InterPro" id="IPR006336">
    <property type="entry name" value="GCS2"/>
</dbReference>
<gene>
    <name evidence="7" type="ORF">Shyd_38780</name>
</gene>
<feature type="region of interest" description="Disordered" evidence="6">
    <location>
        <begin position="60"/>
        <end position="93"/>
    </location>
</feature>
<feature type="compositionally biased region" description="Low complexity" evidence="6">
    <location>
        <begin position="65"/>
        <end position="80"/>
    </location>
</feature>
<evidence type="ECO:0000256" key="1">
    <source>
        <dbReference type="ARBA" id="ARBA00022598"/>
    </source>
</evidence>
<dbReference type="PANTHER" id="PTHR36510">
    <property type="entry name" value="GLUTAMATE--CYSTEINE LIGASE 2-RELATED"/>
    <property type="match status" value="1"/>
</dbReference>
<evidence type="ECO:0000313" key="8">
    <source>
        <dbReference type="Proteomes" id="UP001052739"/>
    </source>
</evidence>
<feature type="compositionally biased region" description="Basic residues" evidence="6">
    <location>
        <begin position="316"/>
        <end position="334"/>
    </location>
</feature>
<dbReference type="EC" id="6.3.2.2" evidence="5"/>
<dbReference type="SUPFAM" id="SSF55931">
    <property type="entry name" value="Glutamine synthetase/guanido kinase"/>
    <property type="match status" value="1"/>
</dbReference>
<evidence type="ECO:0000256" key="3">
    <source>
        <dbReference type="ARBA" id="ARBA00022840"/>
    </source>
</evidence>
<dbReference type="InterPro" id="IPR011793">
    <property type="entry name" value="YbdK"/>
</dbReference>
<protein>
    <recommendedName>
        <fullName evidence="5">Putative glutamate--cysteine ligase 2</fullName>
        <ecNumber evidence="5">6.3.2.2</ecNumber>
    </recommendedName>
    <alternativeName>
        <fullName evidence="5">Gamma-glutamylcysteine synthetase 2</fullName>
        <shortName evidence="5">GCS 2</shortName>
        <shortName evidence="5">Gamma-GCS 2</shortName>
    </alternativeName>
</protein>
<organism evidence="7 8">
    <name type="scientific">Streptomyces hydrogenans</name>
    <dbReference type="NCBI Taxonomy" id="1873719"/>
    <lineage>
        <taxon>Bacteria</taxon>
        <taxon>Bacillati</taxon>
        <taxon>Actinomycetota</taxon>
        <taxon>Actinomycetes</taxon>
        <taxon>Kitasatosporales</taxon>
        <taxon>Streptomycetaceae</taxon>
        <taxon>Streptomyces</taxon>
    </lineage>
</organism>
<feature type="compositionally biased region" description="Gly residues" evidence="6">
    <location>
        <begin position="343"/>
        <end position="352"/>
    </location>
</feature>
<name>A0ABQ3PBU8_9ACTN</name>
<comment type="similarity">
    <text evidence="5">Belongs to the glutamate--cysteine ligase type 2 family. YbdK subfamily.</text>
</comment>
<dbReference type="NCBIfam" id="TIGR02050">
    <property type="entry name" value="gshA_cyan_rel"/>
    <property type="match status" value="1"/>
</dbReference>
<keyword evidence="2 5" id="KW-0547">Nucleotide-binding</keyword>
<evidence type="ECO:0000256" key="6">
    <source>
        <dbReference type="SAM" id="MobiDB-lite"/>
    </source>
</evidence>
<dbReference type="EMBL" id="BNDW01000019">
    <property type="protein sequence ID" value="GHI22507.1"/>
    <property type="molecule type" value="Genomic_DNA"/>
</dbReference>
<sequence>MFDIESGQPVPRADALPRGAERHGETFTGELPRSVVESDSGAHASLDGLFGDLTTTRARRDRAAASEGQAAVAAGTAPPARLGTVPSTDGDPRHAHLTEEYGRLGDEQLICGVHVHADVPDRDTAVRAVCVVAPCLPVLPALSASSPYWPGADTGHASRRTVVRQRRPTAGPPGCFAGAQEYDRVVDELVGSGVIGDPGMICDDLRPPDHLPTVEMRVCDASPHAETVAMTAEFHRALVADALDRTETGKAGCGGNHAWLSAATWRAARSGPEGDPVDPLTRRPVPAPDAVRGTLRRLRPALEAHGDHRPSDRGGTHAKTRPSAPARHRIRLPRKPSGAVRRPGGGGVPCVV</sequence>
<dbReference type="Gene3D" id="3.30.590.20">
    <property type="match status" value="1"/>
</dbReference>
<comment type="catalytic activity">
    <reaction evidence="4 5">
        <text>L-cysteine + L-glutamate + ATP = gamma-L-glutamyl-L-cysteine + ADP + phosphate + H(+)</text>
        <dbReference type="Rhea" id="RHEA:13285"/>
        <dbReference type="ChEBI" id="CHEBI:15378"/>
        <dbReference type="ChEBI" id="CHEBI:29985"/>
        <dbReference type="ChEBI" id="CHEBI:30616"/>
        <dbReference type="ChEBI" id="CHEBI:35235"/>
        <dbReference type="ChEBI" id="CHEBI:43474"/>
        <dbReference type="ChEBI" id="CHEBI:58173"/>
        <dbReference type="ChEBI" id="CHEBI:456216"/>
        <dbReference type="EC" id="6.3.2.2"/>
    </reaction>
</comment>
<dbReference type="RefSeq" id="WP_229916739.1">
    <property type="nucleotide sequence ID" value="NZ_BNBS01000161.1"/>
</dbReference>
<dbReference type="InterPro" id="IPR050141">
    <property type="entry name" value="GCL_type2/YbdK_subfam"/>
</dbReference>
<dbReference type="Pfam" id="PF04107">
    <property type="entry name" value="GCS2"/>
    <property type="match status" value="1"/>
</dbReference>
<dbReference type="InterPro" id="IPR014746">
    <property type="entry name" value="Gln_synth/guanido_kin_cat_dom"/>
</dbReference>
<accession>A0ABQ3PBU8</accession>